<name>A0ABN1KMZ5_9BURK</name>
<keyword evidence="2" id="KW-1185">Reference proteome</keyword>
<accession>A0ABN1KMZ5</accession>
<dbReference type="Pfam" id="PF06980">
    <property type="entry name" value="DUF1302"/>
    <property type="match status" value="1"/>
</dbReference>
<organism evidence="1 2">
    <name type="scientific">Ideonella azotifigens</name>
    <dbReference type="NCBI Taxonomy" id="513160"/>
    <lineage>
        <taxon>Bacteria</taxon>
        <taxon>Pseudomonadati</taxon>
        <taxon>Pseudomonadota</taxon>
        <taxon>Betaproteobacteria</taxon>
        <taxon>Burkholderiales</taxon>
        <taxon>Sphaerotilaceae</taxon>
        <taxon>Ideonella</taxon>
    </lineage>
</organism>
<proteinExistence type="predicted"/>
<reference evidence="1 2" key="1">
    <citation type="journal article" date="2019" name="Int. J. Syst. Evol. Microbiol.">
        <title>The Global Catalogue of Microorganisms (GCM) 10K type strain sequencing project: providing services to taxonomists for standard genome sequencing and annotation.</title>
        <authorList>
            <consortium name="The Broad Institute Genomics Platform"/>
            <consortium name="The Broad Institute Genome Sequencing Center for Infectious Disease"/>
            <person name="Wu L."/>
            <person name="Ma J."/>
        </authorList>
    </citation>
    <scope>NUCLEOTIDE SEQUENCE [LARGE SCALE GENOMIC DNA]</scope>
    <source>
        <strain evidence="1 2">JCM 15503</strain>
    </source>
</reference>
<sequence length="586" mass="63550">MVAGDRRRDVTAVRQCFGNAADPGLPQYQANGDKMKNGEYIRRVEDARVAVFPKAIVIACAAAASGVHAFSFDTGSPDVKLRWDNTFKYSAATRLKERSNVIMEDAGGDDGDRNFARGLISNRLDIFSELDASYKNVGVRLSGAAWYDTVYNSKNDNNSPATSNNVSVPYNEFTRETRNRMGRKGELLDAFGFVNGSVADMKGTLRLGRHSLVFGESLFFGQNGIANAQGPLDLVKLVSVPSSQFKEVLRPVNQVSGQLQISPVLSIGAYYQFEWKESILPPAGSYLSTLDFVGEGGERLGPWPRGADIKPRNSGQGGIQLRYRASSIDTEFGLYAVRYHDKTPQIYLTTDFTTPQIPGLGTPHNFVNVYPEGIQTYGASASTVLGELNLAGEVSVRNNAPLVGDAALVQYNAGADNVHNPAYPVGKTAHAQVSGIYSMGPGTLWQGAFLLAEVAWNRTLSITRNSGALDPNTTRDALALRILFTPSYYQVLPGLDLSLPIGLGYNPKGRSSAVFGFNGGVEHGGDISIGLTGEYESVWTFGINYVKYLGKESTYLSPPNSNSAVLSYGQSLKDRDFLSLNIKRTF</sequence>
<dbReference type="InterPro" id="IPR010727">
    <property type="entry name" value="DUF1302"/>
</dbReference>
<evidence type="ECO:0000313" key="1">
    <source>
        <dbReference type="EMBL" id="GAA0771483.1"/>
    </source>
</evidence>
<evidence type="ECO:0000313" key="2">
    <source>
        <dbReference type="Proteomes" id="UP001500279"/>
    </source>
</evidence>
<dbReference type="EMBL" id="BAAAEW010000055">
    <property type="protein sequence ID" value="GAA0771483.1"/>
    <property type="molecule type" value="Genomic_DNA"/>
</dbReference>
<protein>
    <recommendedName>
        <fullName evidence="3">DUF1302 domain-containing protein</fullName>
    </recommendedName>
</protein>
<dbReference type="Proteomes" id="UP001500279">
    <property type="component" value="Unassembled WGS sequence"/>
</dbReference>
<evidence type="ECO:0008006" key="3">
    <source>
        <dbReference type="Google" id="ProtNLM"/>
    </source>
</evidence>
<comment type="caution">
    <text evidence="1">The sequence shown here is derived from an EMBL/GenBank/DDBJ whole genome shotgun (WGS) entry which is preliminary data.</text>
</comment>
<gene>
    <name evidence="1" type="ORF">GCM10009107_63980</name>
</gene>